<evidence type="ECO:0000313" key="6">
    <source>
        <dbReference type="EMBL" id="OAX34404.1"/>
    </source>
</evidence>
<dbReference type="Pfam" id="PF07732">
    <property type="entry name" value="Cu-oxidase_3"/>
    <property type="match status" value="1"/>
</dbReference>
<dbReference type="InParanoid" id="A0A1B7MP59"/>
<feature type="domain" description="Plastocyanin-like" evidence="5">
    <location>
        <begin position="43"/>
        <end position="148"/>
    </location>
</feature>
<keyword evidence="3" id="KW-0325">Glycoprotein</keyword>
<organism evidence="6 7">
    <name type="scientific">Rhizopogon vinicolor AM-OR11-026</name>
    <dbReference type="NCBI Taxonomy" id="1314800"/>
    <lineage>
        <taxon>Eukaryota</taxon>
        <taxon>Fungi</taxon>
        <taxon>Dikarya</taxon>
        <taxon>Basidiomycota</taxon>
        <taxon>Agaricomycotina</taxon>
        <taxon>Agaricomycetes</taxon>
        <taxon>Agaricomycetidae</taxon>
        <taxon>Boletales</taxon>
        <taxon>Suillineae</taxon>
        <taxon>Rhizopogonaceae</taxon>
        <taxon>Rhizopogon</taxon>
    </lineage>
</organism>
<feature type="chain" id="PRO_5008597449" description="Plastocyanin-like domain-containing protein" evidence="4">
    <location>
        <begin position="18"/>
        <end position="151"/>
    </location>
</feature>
<reference evidence="6 7" key="1">
    <citation type="submission" date="2016-06" db="EMBL/GenBank/DDBJ databases">
        <title>Comparative genomics of the ectomycorrhizal sister species Rhizopogon vinicolor and Rhizopogon vesiculosus (Basidiomycota: Boletales) reveals a divergence of the mating type B locus.</title>
        <authorList>
            <consortium name="DOE Joint Genome Institute"/>
            <person name="Mujic A.B."/>
            <person name="Kuo A."/>
            <person name="Tritt A."/>
            <person name="Lipzen A."/>
            <person name="Chen C."/>
            <person name="Johnson J."/>
            <person name="Sharma A."/>
            <person name="Barry K."/>
            <person name="Grigoriev I.V."/>
            <person name="Spatafora J.W."/>
        </authorList>
    </citation>
    <scope>NUCLEOTIDE SEQUENCE [LARGE SCALE GENOMIC DNA]</scope>
    <source>
        <strain evidence="6 7">AM-OR11-026</strain>
    </source>
</reference>
<dbReference type="OrthoDB" id="2121828at2759"/>
<dbReference type="InterPro" id="IPR011707">
    <property type="entry name" value="Cu-oxidase-like_N"/>
</dbReference>
<evidence type="ECO:0000259" key="5">
    <source>
        <dbReference type="Pfam" id="PF07732"/>
    </source>
</evidence>
<dbReference type="Gene3D" id="2.60.40.420">
    <property type="entry name" value="Cupredoxins - blue copper proteins"/>
    <property type="match status" value="1"/>
</dbReference>
<dbReference type="GO" id="GO:0016491">
    <property type="term" value="F:oxidoreductase activity"/>
    <property type="evidence" value="ECO:0007669"/>
    <property type="project" value="TreeGrafter"/>
</dbReference>
<sequence>MKISILIIFALLATTYAASVVSRSHSYTLASRALRSATNLTISNKIIAPDGFSRSATLAGGTFPGPLIQATKGDHFAINVVNKLDDDSMFKSTSVHWHGLFQNGTNHMDGVSFVTQCPIAQNDSFLHSFDVPKQAGTYWYHSHYSTQQWLV</sequence>
<feature type="signal peptide" evidence="4">
    <location>
        <begin position="1"/>
        <end position="17"/>
    </location>
</feature>
<keyword evidence="7" id="KW-1185">Reference proteome</keyword>
<evidence type="ECO:0000256" key="1">
    <source>
        <dbReference type="ARBA" id="ARBA00010609"/>
    </source>
</evidence>
<keyword evidence="2" id="KW-0186">Copper</keyword>
<comment type="similarity">
    <text evidence="1">Belongs to the multicopper oxidase family.</text>
</comment>
<gene>
    <name evidence="6" type="ORF">K503DRAFT_445332</name>
</gene>
<evidence type="ECO:0000256" key="2">
    <source>
        <dbReference type="ARBA" id="ARBA00023008"/>
    </source>
</evidence>
<evidence type="ECO:0000256" key="4">
    <source>
        <dbReference type="SAM" id="SignalP"/>
    </source>
</evidence>
<proteinExistence type="inferred from homology"/>
<keyword evidence="4" id="KW-0732">Signal</keyword>
<dbReference type="AlphaFoldDB" id="A0A1B7MP59"/>
<dbReference type="SUPFAM" id="SSF49503">
    <property type="entry name" value="Cupredoxins"/>
    <property type="match status" value="1"/>
</dbReference>
<dbReference type="InterPro" id="IPR008972">
    <property type="entry name" value="Cupredoxin"/>
</dbReference>
<dbReference type="Proteomes" id="UP000092154">
    <property type="component" value="Unassembled WGS sequence"/>
</dbReference>
<dbReference type="STRING" id="1314800.A0A1B7MP59"/>
<dbReference type="PANTHER" id="PTHR11709">
    <property type="entry name" value="MULTI-COPPER OXIDASE"/>
    <property type="match status" value="1"/>
</dbReference>
<dbReference type="InterPro" id="IPR045087">
    <property type="entry name" value="Cu-oxidase_fam"/>
</dbReference>
<dbReference type="PANTHER" id="PTHR11709:SF414">
    <property type="entry name" value="ADR239WP"/>
    <property type="match status" value="1"/>
</dbReference>
<dbReference type="GO" id="GO:0005507">
    <property type="term" value="F:copper ion binding"/>
    <property type="evidence" value="ECO:0007669"/>
    <property type="project" value="InterPro"/>
</dbReference>
<accession>A0A1B7MP59</accession>
<evidence type="ECO:0000313" key="7">
    <source>
        <dbReference type="Proteomes" id="UP000092154"/>
    </source>
</evidence>
<name>A0A1B7MP59_9AGAM</name>
<evidence type="ECO:0000256" key="3">
    <source>
        <dbReference type="ARBA" id="ARBA00023180"/>
    </source>
</evidence>
<dbReference type="EMBL" id="KV448616">
    <property type="protein sequence ID" value="OAX34404.1"/>
    <property type="molecule type" value="Genomic_DNA"/>
</dbReference>
<feature type="non-terminal residue" evidence="6">
    <location>
        <position position="151"/>
    </location>
</feature>
<protein>
    <recommendedName>
        <fullName evidence="5">Plastocyanin-like domain-containing protein</fullName>
    </recommendedName>
</protein>